<dbReference type="Proteomes" id="UP001242480">
    <property type="component" value="Unassembled WGS sequence"/>
</dbReference>
<organism evidence="2 3">
    <name type="scientific">Labrys wisconsinensis</name>
    <dbReference type="NCBI Taxonomy" id="425677"/>
    <lineage>
        <taxon>Bacteria</taxon>
        <taxon>Pseudomonadati</taxon>
        <taxon>Pseudomonadota</taxon>
        <taxon>Alphaproteobacteria</taxon>
        <taxon>Hyphomicrobiales</taxon>
        <taxon>Xanthobacteraceae</taxon>
        <taxon>Labrys</taxon>
    </lineage>
</organism>
<evidence type="ECO:0000259" key="1">
    <source>
        <dbReference type="Pfam" id="PF13480"/>
    </source>
</evidence>
<dbReference type="EMBL" id="JAUSVX010000003">
    <property type="protein sequence ID" value="MDQ0469206.1"/>
    <property type="molecule type" value="Genomic_DNA"/>
</dbReference>
<dbReference type="Gene3D" id="3.40.630.30">
    <property type="match status" value="1"/>
</dbReference>
<evidence type="ECO:0000313" key="2">
    <source>
        <dbReference type="EMBL" id="MDQ0469206.1"/>
    </source>
</evidence>
<sequence length="441" mass="48153">MSQEAPISVDLAQPLPAALLPDIRTAAVRLARPPRFEARLHAGLDRVAGIWRHFETAGASTVYQSAHWARSAAQHLASPAGASPFLVEVRDADTRRPLMLLPLVLRRSGGWRIVEGLDFGVCDYAAPLMAPGLDLAPEDMDGLWKAVLSVLPPADVLRISRLPERIRGMRNPMTLLPECRRMDMQSYGLPIDGDPETLLSRVCAPSMAKDLACKMRRLHKQGTVRFVQATTPDMVQTLFAALLEQRLKRFREAGRFDLLTRPGVPEFYLDAALGSLRGGGPVRLFGISVDGEWVACAYGLVGAGAFHGIILSMADGEWRRCSPGLCMVGEVMKWACAQGLPYFDMTIGALQYKSGFSASGHDLYEVTRALTPVGAVLMRAGRLKAEANAWIRRHPRLFARLRAIVQTARRVEAGIARFVWKETAEGSGAGGSNRSQGHATP</sequence>
<protein>
    <submittedName>
        <fullName evidence="2">CelD/BcsL family acetyltransferase involved in cellulose biosynthesis</fullName>
    </submittedName>
</protein>
<keyword evidence="3" id="KW-1185">Reference proteome</keyword>
<gene>
    <name evidence="2" type="ORF">QO011_002217</name>
</gene>
<proteinExistence type="predicted"/>
<evidence type="ECO:0000313" key="3">
    <source>
        <dbReference type="Proteomes" id="UP001242480"/>
    </source>
</evidence>
<feature type="domain" description="BioF2-like acetyltransferase" evidence="1">
    <location>
        <begin position="208"/>
        <end position="354"/>
    </location>
</feature>
<reference evidence="2 3" key="1">
    <citation type="submission" date="2023-07" db="EMBL/GenBank/DDBJ databases">
        <title>Genomic Encyclopedia of Type Strains, Phase IV (KMG-IV): sequencing the most valuable type-strain genomes for metagenomic binning, comparative biology and taxonomic classification.</title>
        <authorList>
            <person name="Goeker M."/>
        </authorList>
    </citation>
    <scope>NUCLEOTIDE SEQUENCE [LARGE SCALE GENOMIC DNA]</scope>
    <source>
        <strain evidence="2 3">DSM 19619</strain>
    </source>
</reference>
<dbReference type="InterPro" id="IPR038740">
    <property type="entry name" value="BioF2-like_GNAT_dom"/>
</dbReference>
<accession>A0ABU0J4L0</accession>
<name>A0ABU0J4L0_9HYPH</name>
<dbReference type="InterPro" id="IPR016181">
    <property type="entry name" value="Acyl_CoA_acyltransferase"/>
</dbReference>
<comment type="caution">
    <text evidence="2">The sequence shown here is derived from an EMBL/GenBank/DDBJ whole genome shotgun (WGS) entry which is preliminary data.</text>
</comment>
<dbReference type="SUPFAM" id="SSF55729">
    <property type="entry name" value="Acyl-CoA N-acyltransferases (Nat)"/>
    <property type="match status" value="1"/>
</dbReference>
<dbReference type="RefSeq" id="WP_307271579.1">
    <property type="nucleotide sequence ID" value="NZ_JAUSVX010000003.1"/>
</dbReference>
<dbReference type="Pfam" id="PF13480">
    <property type="entry name" value="Acetyltransf_6"/>
    <property type="match status" value="1"/>
</dbReference>